<dbReference type="NCBIfam" id="NF004396">
    <property type="entry name" value="PRK05753.1"/>
    <property type="match status" value="1"/>
</dbReference>
<organism evidence="3 4">
    <name type="scientific">Desulfofustis limnaeus</name>
    <dbReference type="NCBI Taxonomy" id="2740163"/>
    <lineage>
        <taxon>Bacteria</taxon>
        <taxon>Pseudomonadati</taxon>
        <taxon>Thermodesulfobacteriota</taxon>
        <taxon>Desulfobulbia</taxon>
        <taxon>Desulfobulbales</taxon>
        <taxon>Desulfocapsaceae</taxon>
        <taxon>Desulfofustis</taxon>
    </lineage>
</organism>
<protein>
    <submittedName>
        <fullName evidence="3">Nucleoside diphosphate kinase regulator</fullName>
    </submittedName>
</protein>
<accession>A0ABM7WCX8</accession>
<feature type="domain" description="Transcription elongation factor GreA/GreB C-terminal" evidence="1">
    <location>
        <begin position="52"/>
        <end position="127"/>
    </location>
</feature>
<evidence type="ECO:0000259" key="2">
    <source>
        <dbReference type="Pfam" id="PF14760"/>
    </source>
</evidence>
<proteinExistence type="predicted"/>
<dbReference type="PANTHER" id="PTHR30437:SF5">
    <property type="entry name" value="REGULATOR OF NUCLEOSIDE DIPHOSPHATE KINASE"/>
    <property type="match status" value="1"/>
</dbReference>
<dbReference type="Pfam" id="PF14760">
    <property type="entry name" value="Rnk_N"/>
    <property type="match status" value="1"/>
</dbReference>
<name>A0ABM7WCX8_9BACT</name>
<dbReference type="EMBL" id="AP025516">
    <property type="protein sequence ID" value="BDD88811.1"/>
    <property type="molecule type" value="Genomic_DNA"/>
</dbReference>
<dbReference type="GO" id="GO:0016301">
    <property type="term" value="F:kinase activity"/>
    <property type="evidence" value="ECO:0007669"/>
    <property type="project" value="UniProtKB-KW"/>
</dbReference>
<sequence length="137" mass="14957">MSHQPKLIISSLDAERLEDLLASLPENAFPSQAELEAELDRAEIVDPQEMPPSVVTMNSKVCFVINSSGEEFCLSLVYPKDSKVDGSTISVLAPVGSALLGLSQGDEIEWPKPGGGVMRVKVKEITYQPERSGEYHR</sequence>
<dbReference type="Pfam" id="PF01272">
    <property type="entry name" value="GreA_GreB"/>
    <property type="match status" value="1"/>
</dbReference>
<evidence type="ECO:0000313" key="4">
    <source>
        <dbReference type="Proteomes" id="UP000830055"/>
    </source>
</evidence>
<reference evidence="3 4" key="1">
    <citation type="submission" date="2022-01" db="EMBL/GenBank/DDBJ databases">
        <title>Desulfofustis limnae sp. nov., a novel mesophilic sulfate-reducing bacterium isolated from marsh soil.</title>
        <authorList>
            <person name="Watanabe M."/>
            <person name="Takahashi A."/>
            <person name="Kojima H."/>
            <person name="Fukui M."/>
        </authorList>
    </citation>
    <scope>NUCLEOTIDE SEQUENCE [LARGE SCALE GENOMIC DNA]</scope>
    <source>
        <strain evidence="3 4">PPLL</strain>
    </source>
</reference>
<keyword evidence="3" id="KW-0418">Kinase</keyword>
<dbReference type="SUPFAM" id="SSF54534">
    <property type="entry name" value="FKBP-like"/>
    <property type="match status" value="1"/>
</dbReference>
<evidence type="ECO:0000313" key="3">
    <source>
        <dbReference type="EMBL" id="BDD88811.1"/>
    </source>
</evidence>
<dbReference type="Gene3D" id="3.10.50.30">
    <property type="entry name" value="Transcription elongation factor, GreA/GreB, C-terminal domain"/>
    <property type="match status" value="1"/>
</dbReference>
<dbReference type="InterPro" id="IPR029462">
    <property type="entry name" value="Rnk_N"/>
</dbReference>
<dbReference type="InterPro" id="IPR023459">
    <property type="entry name" value="Tscrpt_elong_fac_GreA/B_fam"/>
</dbReference>
<keyword evidence="3" id="KW-0808">Transferase</keyword>
<gene>
    <name evidence="3" type="primary">rnk</name>
    <name evidence="3" type="ORF">DPPLL_31760</name>
</gene>
<dbReference type="Gene3D" id="1.10.286.20">
    <property type="match status" value="1"/>
</dbReference>
<dbReference type="Proteomes" id="UP000830055">
    <property type="component" value="Chromosome"/>
</dbReference>
<dbReference type="InterPro" id="IPR036953">
    <property type="entry name" value="GreA/GreB_C_sf"/>
</dbReference>
<keyword evidence="4" id="KW-1185">Reference proteome</keyword>
<dbReference type="InterPro" id="IPR001437">
    <property type="entry name" value="Tscrpt_elong_fac_GreA/B_C"/>
</dbReference>
<dbReference type="RefSeq" id="WP_284152146.1">
    <property type="nucleotide sequence ID" value="NZ_AP025516.1"/>
</dbReference>
<dbReference type="PANTHER" id="PTHR30437">
    <property type="entry name" value="TRANSCRIPTION ELONGATION FACTOR GREA"/>
    <property type="match status" value="1"/>
</dbReference>
<feature type="domain" description="Regulator of nucleoside diphosphate kinase N-terminal" evidence="2">
    <location>
        <begin position="5"/>
        <end position="45"/>
    </location>
</feature>
<evidence type="ECO:0000259" key="1">
    <source>
        <dbReference type="Pfam" id="PF01272"/>
    </source>
</evidence>